<dbReference type="EMBL" id="NFKP01000003">
    <property type="protein sequence ID" value="OUP70654.1"/>
    <property type="molecule type" value="Genomic_DNA"/>
</dbReference>
<gene>
    <name evidence="1" type="ORF">B5F11_04210</name>
</gene>
<dbReference type="AlphaFoldDB" id="A0A1Y4MPM2"/>
<protein>
    <submittedName>
        <fullName evidence="1">Uncharacterized protein</fullName>
    </submittedName>
</protein>
<evidence type="ECO:0000313" key="2">
    <source>
        <dbReference type="Proteomes" id="UP000196386"/>
    </source>
</evidence>
<organism evidence="1 2">
    <name type="scientific">Anaerotruncus colihominis</name>
    <dbReference type="NCBI Taxonomy" id="169435"/>
    <lineage>
        <taxon>Bacteria</taxon>
        <taxon>Bacillati</taxon>
        <taxon>Bacillota</taxon>
        <taxon>Clostridia</taxon>
        <taxon>Eubacteriales</taxon>
        <taxon>Oscillospiraceae</taxon>
        <taxon>Anaerotruncus</taxon>
    </lineage>
</organism>
<proteinExistence type="predicted"/>
<dbReference type="Proteomes" id="UP000196386">
    <property type="component" value="Unassembled WGS sequence"/>
</dbReference>
<accession>A0A1Y4MPM2</accession>
<comment type="caution">
    <text evidence="1">The sequence shown here is derived from an EMBL/GenBank/DDBJ whole genome shotgun (WGS) entry which is preliminary data.</text>
</comment>
<name>A0A1Y4MPM2_9FIRM</name>
<evidence type="ECO:0000313" key="1">
    <source>
        <dbReference type="EMBL" id="OUP70654.1"/>
    </source>
</evidence>
<sequence>MLNLYSYAQHNYQLVKPKLSLCIEDLLNIPKDQVTEEDLRSLLRHLKYERERGNQDGSVAVRIYEYFNINNIDLL</sequence>
<reference evidence="2" key="1">
    <citation type="submission" date="2017-04" db="EMBL/GenBank/DDBJ databases">
        <title>Function of individual gut microbiota members based on whole genome sequencing of pure cultures obtained from chicken caecum.</title>
        <authorList>
            <person name="Medvecky M."/>
            <person name="Cejkova D."/>
            <person name="Polansky O."/>
            <person name="Karasova D."/>
            <person name="Kubasova T."/>
            <person name="Cizek A."/>
            <person name="Rychlik I."/>
        </authorList>
    </citation>
    <scope>NUCLEOTIDE SEQUENCE [LARGE SCALE GENOMIC DNA]</scope>
    <source>
        <strain evidence="2">An175</strain>
    </source>
</reference>